<dbReference type="PANTHER" id="PTHR11999:SF70">
    <property type="entry name" value="MIP05841P"/>
    <property type="match status" value="1"/>
</dbReference>
<accession>A0A2Z6GB06</accession>
<dbReference type="GO" id="GO:0030170">
    <property type="term" value="F:pyridoxal phosphate binding"/>
    <property type="evidence" value="ECO:0007669"/>
    <property type="project" value="InterPro"/>
</dbReference>
<gene>
    <name evidence="7" type="ORF">OYT1_ch1056</name>
</gene>
<dbReference type="Pfam" id="PF00282">
    <property type="entry name" value="Pyridoxal_deC"/>
    <property type="match status" value="1"/>
</dbReference>
<dbReference type="InterPro" id="IPR021115">
    <property type="entry name" value="Pyridoxal-P_BS"/>
</dbReference>
<dbReference type="PRINTS" id="PR00800">
    <property type="entry name" value="YHDCRBOXLASE"/>
</dbReference>
<sequence length="484" mass="52512">MNNEHNSHSLDPEDWDTFRAQSHQMLDDMLDYQAHLRERSVWQPIPAELRAGFREPLPQQPAELSEVHQRFMQEVLPYAVGNAHPGFMGWVHGGGTPVGMVAEMLAAGLNANLGGRDQMPIEVEKQILHWVRELFGFPKTASGLFVTGASLANFIALLVARTSALGEAVRIDGLKNHQLVAYTSAGAHGCITQAMELAGIGSAALRLIPLNAQFQMNTAALEQAIAADRAAGLTPFFIAATSGTVDVGAIDDLDTIADIAQREKLWLHIDGALGALGMLSPDIAPRLAGINRADSIAFDFHKWGQAPYDAGFILVRDAELHRHTFASPAAYLRRETRGIAANSPWPCDFGPDLSRGFRALKVWFTLKTYGAAQLGEMISGTCMLANHLAERIAATPQLELLAPVALNVVCFRYRFPNSDTASLNRLNAELAIRLQESGRVAPSTTTLNGALAIRAAIVNHRTNSTDIDSLIETTLLCALAMMRT</sequence>
<name>A0A2Z6GB06_9PROT</name>
<feature type="modified residue" description="N6-(pyridoxal phosphate)lysine" evidence="5">
    <location>
        <position position="302"/>
    </location>
</feature>
<evidence type="ECO:0000256" key="5">
    <source>
        <dbReference type="PIRSR" id="PIRSR602129-50"/>
    </source>
</evidence>
<dbReference type="InterPro" id="IPR015421">
    <property type="entry name" value="PyrdxlP-dep_Trfase_major"/>
</dbReference>
<dbReference type="Gene3D" id="3.90.1150.170">
    <property type="match status" value="1"/>
</dbReference>
<comment type="cofactor">
    <cofactor evidence="1 5 6">
        <name>pyridoxal 5'-phosphate</name>
        <dbReference type="ChEBI" id="CHEBI:597326"/>
    </cofactor>
</comment>
<dbReference type="SUPFAM" id="SSF53383">
    <property type="entry name" value="PLP-dependent transferases"/>
    <property type="match status" value="1"/>
</dbReference>
<keyword evidence="2" id="KW-0210">Decarboxylase</keyword>
<evidence type="ECO:0000256" key="4">
    <source>
        <dbReference type="ARBA" id="ARBA00023239"/>
    </source>
</evidence>
<dbReference type="InterPro" id="IPR010977">
    <property type="entry name" value="Aromatic_deC"/>
</dbReference>
<proteinExistence type="inferred from homology"/>
<evidence type="ECO:0000256" key="6">
    <source>
        <dbReference type="RuleBase" id="RU000382"/>
    </source>
</evidence>
<dbReference type="STRING" id="1188319.OYT1_02267"/>
<evidence type="ECO:0000313" key="8">
    <source>
        <dbReference type="Proteomes" id="UP000033070"/>
    </source>
</evidence>
<dbReference type="KEGG" id="fam:OYT1_ch1056"/>
<dbReference type="CDD" id="cd06450">
    <property type="entry name" value="DOPA_deC_like"/>
    <property type="match status" value="1"/>
</dbReference>
<dbReference type="GO" id="GO:0019752">
    <property type="term" value="P:carboxylic acid metabolic process"/>
    <property type="evidence" value="ECO:0007669"/>
    <property type="project" value="InterPro"/>
</dbReference>
<dbReference type="AlphaFoldDB" id="A0A2Z6GB06"/>
<keyword evidence="3 5" id="KW-0663">Pyridoxal phosphate</keyword>
<evidence type="ECO:0000313" key="7">
    <source>
        <dbReference type="EMBL" id="BBE50616.1"/>
    </source>
</evidence>
<keyword evidence="8" id="KW-1185">Reference proteome</keyword>
<dbReference type="GO" id="GO:0016831">
    <property type="term" value="F:carboxy-lyase activity"/>
    <property type="evidence" value="ECO:0007669"/>
    <property type="project" value="UniProtKB-KW"/>
</dbReference>
<dbReference type="PROSITE" id="PS00392">
    <property type="entry name" value="DDC_GAD_HDC_YDC"/>
    <property type="match status" value="1"/>
</dbReference>
<protein>
    <submittedName>
        <fullName evidence="7">L-2,4-diaminobutyrate decarboxylase</fullName>
    </submittedName>
</protein>
<dbReference type="RefSeq" id="WP_062627377.1">
    <property type="nucleotide sequence ID" value="NZ_AP018738.1"/>
</dbReference>
<dbReference type="Gene3D" id="3.40.640.10">
    <property type="entry name" value="Type I PLP-dependent aspartate aminotransferase-like (Major domain)"/>
    <property type="match status" value="1"/>
</dbReference>
<dbReference type="InterPro" id="IPR015424">
    <property type="entry name" value="PyrdxlP-dep_Trfase"/>
</dbReference>
<dbReference type="GO" id="GO:0006520">
    <property type="term" value="P:amino acid metabolic process"/>
    <property type="evidence" value="ECO:0007669"/>
    <property type="project" value="InterPro"/>
</dbReference>
<dbReference type="PANTHER" id="PTHR11999">
    <property type="entry name" value="GROUP II PYRIDOXAL-5-PHOSPHATE DECARBOXYLASE"/>
    <property type="match status" value="1"/>
</dbReference>
<evidence type="ECO:0000256" key="2">
    <source>
        <dbReference type="ARBA" id="ARBA00022793"/>
    </source>
</evidence>
<comment type="similarity">
    <text evidence="6">Belongs to the group II decarboxylase family.</text>
</comment>
<dbReference type="Gene3D" id="1.20.1340.10">
    <property type="entry name" value="dopa decarboxylase, N-terminal domain"/>
    <property type="match status" value="1"/>
</dbReference>
<organism evidence="7 8">
    <name type="scientific">Ferriphaselus amnicola</name>
    <dbReference type="NCBI Taxonomy" id="1188319"/>
    <lineage>
        <taxon>Bacteria</taxon>
        <taxon>Pseudomonadati</taxon>
        <taxon>Pseudomonadota</taxon>
        <taxon>Betaproteobacteria</taxon>
        <taxon>Nitrosomonadales</taxon>
        <taxon>Gallionellaceae</taxon>
        <taxon>Ferriphaselus</taxon>
    </lineage>
</organism>
<evidence type="ECO:0000256" key="1">
    <source>
        <dbReference type="ARBA" id="ARBA00001933"/>
    </source>
</evidence>
<dbReference type="Proteomes" id="UP000033070">
    <property type="component" value="Chromosome"/>
</dbReference>
<dbReference type="EMBL" id="AP018738">
    <property type="protein sequence ID" value="BBE50616.1"/>
    <property type="molecule type" value="Genomic_DNA"/>
</dbReference>
<evidence type="ECO:0000256" key="3">
    <source>
        <dbReference type="ARBA" id="ARBA00022898"/>
    </source>
</evidence>
<keyword evidence="4 6" id="KW-0456">Lyase</keyword>
<reference evidence="7 8" key="1">
    <citation type="submission" date="2018-06" db="EMBL/GenBank/DDBJ databases">
        <title>OYT1 Genome Sequencing.</title>
        <authorList>
            <person name="Kato S."/>
            <person name="Itoh T."/>
            <person name="Ohkuma M."/>
        </authorList>
    </citation>
    <scope>NUCLEOTIDE SEQUENCE [LARGE SCALE GENOMIC DNA]</scope>
    <source>
        <strain evidence="7 8">OYT1</strain>
    </source>
</reference>
<dbReference type="InterPro" id="IPR002129">
    <property type="entry name" value="PyrdxlP-dep_de-COase"/>
</dbReference>